<dbReference type="PROSITE" id="PS51257">
    <property type="entry name" value="PROKAR_LIPOPROTEIN"/>
    <property type="match status" value="1"/>
</dbReference>
<evidence type="ECO:0000259" key="5">
    <source>
        <dbReference type="PROSITE" id="PS51677"/>
    </source>
</evidence>
<protein>
    <submittedName>
        <fullName evidence="7">Polysaccharide deacetylase family protein</fullName>
    </submittedName>
</protein>
<evidence type="ECO:0000256" key="4">
    <source>
        <dbReference type="SAM" id="SignalP"/>
    </source>
</evidence>
<feature type="domain" description="NodB homology" evidence="5">
    <location>
        <begin position="131"/>
        <end position="293"/>
    </location>
</feature>
<comment type="subcellular location">
    <subcellularLocation>
        <location evidence="1">Secreted</location>
    </subcellularLocation>
</comment>
<evidence type="ECO:0000256" key="3">
    <source>
        <dbReference type="SAM" id="MobiDB-lite"/>
    </source>
</evidence>
<gene>
    <name evidence="7" type="ORF">G3R41_13390</name>
    <name evidence="6" type="ORF">GCU67_12735</name>
</gene>
<dbReference type="GO" id="GO:0005975">
    <property type="term" value="P:carbohydrate metabolic process"/>
    <property type="evidence" value="ECO:0007669"/>
    <property type="project" value="InterPro"/>
</dbReference>
<feature type="compositionally biased region" description="Low complexity" evidence="3">
    <location>
        <begin position="19"/>
        <end position="47"/>
    </location>
</feature>
<evidence type="ECO:0000313" key="8">
    <source>
        <dbReference type="Proteomes" id="UP000468828"/>
    </source>
</evidence>
<dbReference type="RefSeq" id="WP_163611574.1">
    <property type="nucleotide sequence ID" value="NZ_JAAGWB010000035.1"/>
</dbReference>
<evidence type="ECO:0000256" key="1">
    <source>
        <dbReference type="ARBA" id="ARBA00004613"/>
    </source>
</evidence>
<evidence type="ECO:0000313" key="7">
    <source>
        <dbReference type="EMBL" id="NEN51919.1"/>
    </source>
</evidence>
<dbReference type="Proteomes" id="UP000468828">
    <property type="component" value="Unassembled WGS sequence"/>
</dbReference>
<organism evidence="7 9">
    <name type="scientific">Modestobacter muralis</name>
    <dbReference type="NCBI Taxonomy" id="1608614"/>
    <lineage>
        <taxon>Bacteria</taxon>
        <taxon>Bacillati</taxon>
        <taxon>Actinomycetota</taxon>
        <taxon>Actinomycetes</taxon>
        <taxon>Geodermatophilales</taxon>
        <taxon>Geodermatophilaceae</taxon>
        <taxon>Modestobacter</taxon>
    </lineage>
</organism>
<dbReference type="InterPro" id="IPR002509">
    <property type="entry name" value="NODB_dom"/>
</dbReference>
<evidence type="ECO:0000256" key="2">
    <source>
        <dbReference type="ARBA" id="ARBA00022729"/>
    </source>
</evidence>
<dbReference type="PANTHER" id="PTHR34216">
    <property type="match status" value="1"/>
</dbReference>
<feature type="signal peptide" evidence="4">
    <location>
        <begin position="1"/>
        <end position="26"/>
    </location>
</feature>
<dbReference type="InterPro" id="IPR051398">
    <property type="entry name" value="Polysacch_Deacetylase"/>
</dbReference>
<dbReference type="Proteomes" id="UP000471152">
    <property type="component" value="Unassembled WGS sequence"/>
</dbReference>
<dbReference type="Pfam" id="PF01522">
    <property type="entry name" value="Polysacc_deac_1"/>
    <property type="match status" value="1"/>
</dbReference>
<dbReference type="InterPro" id="IPR011330">
    <property type="entry name" value="Glyco_hydro/deAcase_b/a-brl"/>
</dbReference>
<dbReference type="GO" id="GO:0005576">
    <property type="term" value="C:extracellular region"/>
    <property type="evidence" value="ECO:0007669"/>
    <property type="project" value="UniProtKB-SubCell"/>
</dbReference>
<dbReference type="SUPFAM" id="SSF88713">
    <property type="entry name" value="Glycoside hydrolase/deacetylase"/>
    <property type="match status" value="1"/>
</dbReference>
<dbReference type="GO" id="GO:0016810">
    <property type="term" value="F:hydrolase activity, acting on carbon-nitrogen (but not peptide) bonds"/>
    <property type="evidence" value="ECO:0007669"/>
    <property type="project" value="InterPro"/>
</dbReference>
<dbReference type="AlphaFoldDB" id="A0A6P0HA47"/>
<accession>A0A6P0HA47</accession>
<feature type="chain" id="PRO_5038312564" evidence="4">
    <location>
        <begin position="27"/>
        <end position="293"/>
    </location>
</feature>
<keyword evidence="8" id="KW-1185">Reference proteome</keyword>
<keyword evidence="2 4" id="KW-0732">Signal</keyword>
<dbReference type="EMBL" id="JAAGWB010000035">
    <property type="protein sequence ID" value="NEN51919.1"/>
    <property type="molecule type" value="Genomic_DNA"/>
</dbReference>
<comment type="caution">
    <text evidence="7">The sequence shown here is derived from an EMBL/GenBank/DDBJ whole genome shotgun (WGS) entry which is preliminary data.</text>
</comment>
<reference evidence="6 8" key="1">
    <citation type="submission" date="2020-01" db="EMBL/GenBank/DDBJ databases">
        <title>the WGS Modestobacter muralis CPCC 204518.</title>
        <authorList>
            <person name="Jiang Z."/>
        </authorList>
    </citation>
    <scope>NUCLEOTIDE SEQUENCE [LARGE SCALE GENOMIC DNA]</scope>
    <source>
        <strain evidence="6 8">DSM 100205</strain>
    </source>
</reference>
<evidence type="ECO:0000313" key="9">
    <source>
        <dbReference type="Proteomes" id="UP000471152"/>
    </source>
</evidence>
<sequence length="293" mass="30877">MRRRDFLAAGGVLALAGCSRSRTTSAAPPATTAPTSASAAPTTSAAPSPTPTPAPTAGTPAEIAARSVVPALCYHQLREFEPDDGAYTRTITTPPGVFRAQMQALCDGGRTPITAAALIEHLELGTPLPAKPVLLTFDDGSATHATVALPVLQELGFPGVFPMTVVLGKEHWLSEDDLRRVDAAGMEIGAHTWDHQRLDRLPDDQSTTQLDEPRATLGAILGHPVDLMAYPYGAWAPATLPHVTSAGYRAAFQLSDPVEATQPLLTIRRIMPPPTWDGATFLAHLDSDFGPAA</sequence>
<dbReference type="PANTHER" id="PTHR34216:SF3">
    <property type="entry name" value="POLY-BETA-1,6-N-ACETYL-D-GLUCOSAMINE N-DEACETYLASE"/>
    <property type="match status" value="1"/>
</dbReference>
<feature type="region of interest" description="Disordered" evidence="3">
    <location>
        <begin position="19"/>
        <end position="59"/>
    </location>
</feature>
<dbReference type="CDD" id="cd10918">
    <property type="entry name" value="CE4_NodB_like_5s_6s"/>
    <property type="match status" value="1"/>
</dbReference>
<dbReference type="PROSITE" id="PS51677">
    <property type="entry name" value="NODB"/>
    <property type="match status" value="1"/>
</dbReference>
<name>A0A6P0HA47_9ACTN</name>
<dbReference type="Gene3D" id="3.20.20.370">
    <property type="entry name" value="Glycoside hydrolase/deacetylase"/>
    <property type="match status" value="1"/>
</dbReference>
<proteinExistence type="predicted"/>
<reference evidence="7 9" key="2">
    <citation type="submission" date="2020-02" db="EMBL/GenBank/DDBJ databases">
        <title>The WGS of Modestobacter muralis DSM 100205.</title>
        <authorList>
            <person name="Jiang Z."/>
        </authorList>
    </citation>
    <scope>NUCLEOTIDE SEQUENCE [LARGE SCALE GENOMIC DNA]</scope>
    <source>
        <strain evidence="7 9">DSM 100205</strain>
    </source>
</reference>
<evidence type="ECO:0000313" key="6">
    <source>
        <dbReference type="EMBL" id="NEK95031.1"/>
    </source>
</evidence>
<dbReference type="EMBL" id="JAAGWH010000033">
    <property type="protein sequence ID" value="NEK95031.1"/>
    <property type="molecule type" value="Genomic_DNA"/>
</dbReference>